<reference evidence="1" key="1">
    <citation type="submission" date="2023-07" db="EMBL/GenBank/DDBJ databases">
        <title>Ureibacillus sp. isolated from freshwater well.</title>
        <authorList>
            <person name="Kirdat K."/>
            <person name="Bhatt A."/>
            <person name="Teware R."/>
            <person name="Bhavsar Y."/>
            <person name="Yadav A."/>
        </authorList>
    </citation>
    <scope>NUCLEOTIDE SEQUENCE</scope>
    <source>
        <strain evidence="1">BA0131</strain>
    </source>
</reference>
<organism evidence="1 2">
    <name type="scientific">Ureibacillus aquaedulcis</name>
    <dbReference type="NCBI Taxonomy" id="3058421"/>
    <lineage>
        <taxon>Bacteria</taxon>
        <taxon>Bacillati</taxon>
        <taxon>Bacillota</taxon>
        <taxon>Bacilli</taxon>
        <taxon>Bacillales</taxon>
        <taxon>Caryophanaceae</taxon>
        <taxon>Ureibacillus</taxon>
    </lineage>
</organism>
<dbReference type="Proteomes" id="UP001172743">
    <property type="component" value="Unassembled WGS sequence"/>
</dbReference>
<protein>
    <submittedName>
        <fullName evidence="1">Uncharacterized protein</fullName>
    </submittedName>
</protein>
<evidence type="ECO:0000313" key="1">
    <source>
        <dbReference type="EMBL" id="MDN4493488.1"/>
    </source>
</evidence>
<comment type="caution">
    <text evidence="1">The sequence shown here is derived from an EMBL/GenBank/DDBJ whole genome shotgun (WGS) entry which is preliminary data.</text>
</comment>
<proteinExistence type="predicted"/>
<dbReference type="RefSeq" id="WP_301137803.1">
    <property type="nucleotide sequence ID" value="NZ_JAUHTQ010000004.1"/>
</dbReference>
<keyword evidence="2" id="KW-1185">Reference proteome</keyword>
<name>A0ABT8GQ01_9BACL</name>
<sequence length="89" mass="10556">MTEDLLELYDILIRKERKMNDALQIVSSLKGNQFLGELIIRTEKLIIRSLGGENEHWIEINQFNDAFFQYRQGFIKKEQLISIIKKTID</sequence>
<accession>A0ABT8GQ01</accession>
<evidence type="ECO:0000313" key="2">
    <source>
        <dbReference type="Proteomes" id="UP001172743"/>
    </source>
</evidence>
<gene>
    <name evidence="1" type="ORF">QYB95_08070</name>
</gene>
<dbReference type="EMBL" id="JAUHTQ010000004">
    <property type="protein sequence ID" value="MDN4493488.1"/>
    <property type="molecule type" value="Genomic_DNA"/>
</dbReference>